<organism evidence="1 2">
    <name type="scientific">Halorubrum tailed virus 28</name>
    <dbReference type="NCBI Taxonomy" id="2878009"/>
    <lineage>
        <taxon>Viruses</taxon>
        <taxon>Duplodnaviria</taxon>
        <taxon>Heunggongvirae</taxon>
        <taxon>Uroviricota</taxon>
        <taxon>Caudoviricetes</taxon>
        <taxon>Suolaviridae</taxon>
        <taxon>Pormufvirus</taxon>
        <taxon>Pormufvirus salinum</taxon>
        <taxon>Pormufvirus HRTV28</taxon>
    </lineage>
</organism>
<name>A0AAE9BZM0_9CAUD</name>
<reference evidence="1" key="1">
    <citation type="submission" date="2021-05" db="EMBL/GenBank/DDBJ databases">
        <title>Diversity, taxonomy and evolution of archaeal viruses of the class Caudoviricetes.</title>
        <authorList>
            <person name="Liu Y."/>
            <person name="Demina T.A."/>
            <person name="Roux S."/>
            <person name="Aiewsakun P."/>
            <person name="Kazlauskas D."/>
            <person name="Simmonds P."/>
            <person name="Prangishvili D."/>
            <person name="Oksanen H.M."/>
            <person name="Krupovic M."/>
        </authorList>
    </citation>
    <scope>NUCLEOTIDE SEQUENCE</scope>
    <source>
        <strain evidence="1">HRTV-28/28</strain>
    </source>
</reference>
<keyword evidence="2" id="KW-1185">Reference proteome</keyword>
<gene>
    <name evidence="1" type="ORF">HRTV-28_gp3</name>
</gene>
<dbReference type="EMBL" id="MZ334528">
    <property type="protein sequence ID" value="UBF23441.1"/>
    <property type="molecule type" value="Genomic_DNA"/>
</dbReference>
<protein>
    <submittedName>
        <fullName evidence="1">Uncharacterized protein</fullName>
    </submittedName>
</protein>
<dbReference type="Proteomes" id="UP000827176">
    <property type="component" value="Segment"/>
</dbReference>
<accession>A0AAE9BZM0</accession>
<proteinExistence type="predicted"/>
<evidence type="ECO:0000313" key="1">
    <source>
        <dbReference type="EMBL" id="UBF23441.1"/>
    </source>
</evidence>
<sequence>MTATHELNPTIHASRDEYYVPVDETCSCGNEHPHLVGRNGSKGQRTTDYVCGSCLQEWMDAPDGLFDPVLIAENPNHE</sequence>
<evidence type="ECO:0000313" key="2">
    <source>
        <dbReference type="Proteomes" id="UP000827176"/>
    </source>
</evidence>